<evidence type="ECO:0000256" key="6">
    <source>
        <dbReference type="ARBA" id="ARBA00022833"/>
    </source>
</evidence>
<dbReference type="GO" id="GO:0045944">
    <property type="term" value="P:positive regulation of transcription by RNA polymerase II"/>
    <property type="evidence" value="ECO:0007669"/>
    <property type="project" value="TreeGrafter"/>
</dbReference>
<dbReference type="GO" id="GO:0000976">
    <property type="term" value="F:transcription cis-regulatory region binding"/>
    <property type="evidence" value="ECO:0007669"/>
    <property type="project" value="TreeGrafter"/>
</dbReference>
<keyword evidence="6" id="KW-0862">Zinc</keyword>
<dbReference type="InterPro" id="IPR018957">
    <property type="entry name" value="Znf_C3HC4_RING-type"/>
</dbReference>
<dbReference type="SUPFAM" id="SSF57850">
    <property type="entry name" value="RING/U-box"/>
    <property type="match status" value="1"/>
</dbReference>
<accession>A0AAV4DJA4</accession>
<dbReference type="Gene3D" id="3.30.40.10">
    <property type="entry name" value="Zinc/RING finger domain, C3HC4 (zinc finger)"/>
    <property type="match status" value="1"/>
</dbReference>
<dbReference type="CDD" id="cd16536">
    <property type="entry name" value="RING-HC_RNF10"/>
    <property type="match status" value="1"/>
</dbReference>
<dbReference type="AlphaFoldDB" id="A0AAV4DJA4"/>
<evidence type="ECO:0000313" key="12">
    <source>
        <dbReference type="EMBL" id="GFO44352.1"/>
    </source>
</evidence>
<feature type="region of interest" description="Disordered" evidence="10">
    <location>
        <begin position="620"/>
        <end position="645"/>
    </location>
</feature>
<dbReference type="Proteomes" id="UP000735302">
    <property type="component" value="Unassembled WGS sequence"/>
</dbReference>
<reference evidence="12 13" key="1">
    <citation type="journal article" date="2021" name="Elife">
        <title>Chloroplast acquisition without the gene transfer in kleptoplastic sea slugs, Plakobranchus ocellatus.</title>
        <authorList>
            <person name="Maeda T."/>
            <person name="Takahashi S."/>
            <person name="Yoshida T."/>
            <person name="Shimamura S."/>
            <person name="Takaki Y."/>
            <person name="Nagai Y."/>
            <person name="Toyoda A."/>
            <person name="Suzuki Y."/>
            <person name="Arimoto A."/>
            <person name="Ishii H."/>
            <person name="Satoh N."/>
            <person name="Nishiyama T."/>
            <person name="Hasebe M."/>
            <person name="Maruyama T."/>
            <person name="Minagawa J."/>
            <person name="Obokata J."/>
            <person name="Shigenobu S."/>
        </authorList>
    </citation>
    <scope>NUCLEOTIDE SEQUENCE [LARGE SCALE GENOMIC DNA]</scope>
</reference>
<dbReference type="PROSITE" id="PS50089">
    <property type="entry name" value="ZF_RING_2"/>
    <property type="match status" value="1"/>
</dbReference>
<keyword evidence="5 9" id="KW-0863">Zinc-finger</keyword>
<evidence type="ECO:0000256" key="4">
    <source>
        <dbReference type="ARBA" id="ARBA00022723"/>
    </source>
</evidence>
<evidence type="ECO:0000256" key="1">
    <source>
        <dbReference type="ARBA" id="ARBA00004496"/>
    </source>
</evidence>
<dbReference type="InterPro" id="IPR001841">
    <property type="entry name" value="Znf_RING"/>
</dbReference>
<proteinExistence type="inferred from homology"/>
<dbReference type="GO" id="GO:0008270">
    <property type="term" value="F:zinc ion binding"/>
    <property type="evidence" value="ECO:0007669"/>
    <property type="project" value="UniProtKB-KW"/>
</dbReference>
<gene>
    <name evidence="12" type="ORF">PoB_007085700</name>
</gene>
<feature type="compositionally biased region" description="Polar residues" evidence="10">
    <location>
        <begin position="714"/>
        <end position="733"/>
    </location>
</feature>
<feature type="compositionally biased region" description="Polar residues" evidence="10">
    <location>
        <begin position="823"/>
        <end position="832"/>
    </location>
</feature>
<sequence>MCDEANLAMEKKLPSRHSPCLSRNSGAIGEKRSDFLSNKNGRPKKHRDSSNGGKSQDPMQQTSRPVQKYGRGFSDKRPRQRGNLDYRQGEEVAEPFGLDVDLITSRKAKGNANHLLNFSYQDRSYHNNFASGRGAGSWGGRKAYRHHIPSYKKEQYLQASCQFIVQDDGDYSQQAFDPDALVDWDNVQLVRTFSSEIVSCPICLDVPIAAKITRCGHTYCWACILHYLQVNHTPKNDAICPVCPERIEADKLRSAQNIVVPDYKVGDEIEMKLMRKSKGSVFVCPQEDWTGKEEGHLNMDAGYRTKFSKLLLASWSQVKSQVLDVEKDALARGLIEAEQEEVCFLQMAQHLLENQEAILNVKEASNFKLKQILDATESSVGKGDTVTDETKSEAKALPPDVSFDGTKILTCYKDAFDDDEAGVQFSAYETASSGAEGCDNADKEIDALDMSAVSFTLSEDDDKVSEGSEEQENGSESSKTGCERGSPTSDIKGTLTPEEAADHLELPDSAVSYRQKRTNGSKPKDTFHFYQASTGQHIYMHSLNAQCLTREYGSLENSPKTVTATIVAIERIFMTEEMRKRLRYLNHIPLTTEFHVVELKIKPPVLSKETLKHFQPDFDKRRKFRQKKAKEEKIRASKNEVEHKKAHGIYVAPEIHIPLDNTVDFPSHLASSPETRERQRKESINSDIFPDLGSSDGPGSPGSGSPRFGDIAGSSPSFASFAQKLRSNSTAGTGVSPPAWPRVASSLSHSVTMPEMRSPHSSPWEAQDDDAEGDAYHAPSMASAWLSSLHDLATEPHAPTNPEDTETNKGGKKKKKKKEKQLLFSTSMVRKS</sequence>
<dbReference type="PANTHER" id="PTHR12983:SF9">
    <property type="entry name" value="E3 UBIQUITIN-PROTEIN LIGASE RNF10"/>
    <property type="match status" value="1"/>
</dbReference>
<evidence type="ECO:0000256" key="5">
    <source>
        <dbReference type="ARBA" id="ARBA00022771"/>
    </source>
</evidence>
<evidence type="ECO:0000256" key="9">
    <source>
        <dbReference type="PROSITE-ProRule" id="PRU00175"/>
    </source>
</evidence>
<dbReference type="PANTHER" id="PTHR12983">
    <property type="entry name" value="RING FINGER 10 FAMILY MEMBER"/>
    <property type="match status" value="1"/>
</dbReference>
<evidence type="ECO:0000313" key="13">
    <source>
        <dbReference type="Proteomes" id="UP000735302"/>
    </source>
</evidence>
<dbReference type="InterPro" id="IPR013083">
    <property type="entry name" value="Znf_RING/FYVE/PHD"/>
</dbReference>
<feature type="compositionally biased region" description="Basic residues" evidence="10">
    <location>
        <begin position="810"/>
        <end position="819"/>
    </location>
</feature>
<evidence type="ECO:0000256" key="10">
    <source>
        <dbReference type="SAM" id="MobiDB-lite"/>
    </source>
</evidence>
<keyword evidence="3" id="KW-0963">Cytoplasm</keyword>
<dbReference type="SMART" id="SM00184">
    <property type="entry name" value="RING"/>
    <property type="match status" value="1"/>
</dbReference>
<feature type="domain" description="RING-type" evidence="11">
    <location>
        <begin position="200"/>
        <end position="243"/>
    </location>
</feature>
<comment type="similarity">
    <text evidence="2">Belongs to the RNF10 family.</text>
</comment>
<feature type="compositionally biased region" description="Basic and acidic residues" evidence="10">
    <location>
        <begin position="674"/>
        <end position="684"/>
    </location>
</feature>
<name>A0AAV4DJA4_9GAST</name>
<organism evidence="12 13">
    <name type="scientific">Plakobranchus ocellatus</name>
    <dbReference type="NCBI Taxonomy" id="259542"/>
    <lineage>
        <taxon>Eukaryota</taxon>
        <taxon>Metazoa</taxon>
        <taxon>Spiralia</taxon>
        <taxon>Lophotrochozoa</taxon>
        <taxon>Mollusca</taxon>
        <taxon>Gastropoda</taxon>
        <taxon>Heterobranchia</taxon>
        <taxon>Euthyneura</taxon>
        <taxon>Panpulmonata</taxon>
        <taxon>Sacoglossa</taxon>
        <taxon>Placobranchoidea</taxon>
        <taxon>Plakobranchidae</taxon>
        <taxon>Plakobranchus</taxon>
    </lineage>
</organism>
<feature type="region of interest" description="Disordered" evidence="10">
    <location>
        <begin position="666"/>
        <end position="832"/>
    </location>
</feature>
<dbReference type="InterPro" id="IPR039739">
    <property type="entry name" value="MAG2/RNF10"/>
</dbReference>
<feature type="compositionally biased region" description="Acidic residues" evidence="10">
    <location>
        <begin position="458"/>
        <end position="473"/>
    </location>
</feature>
<dbReference type="GO" id="GO:0005737">
    <property type="term" value="C:cytoplasm"/>
    <property type="evidence" value="ECO:0007669"/>
    <property type="project" value="UniProtKB-SubCell"/>
</dbReference>
<comment type="caution">
    <text evidence="12">The sequence shown here is derived from an EMBL/GenBank/DDBJ whole genome shotgun (WGS) entry which is preliminary data.</text>
</comment>
<dbReference type="Pfam" id="PF00097">
    <property type="entry name" value="zf-C3HC4"/>
    <property type="match status" value="1"/>
</dbReference>
<comment type="subcellular location">
    <subcellularLocation>
        <location evidence="1">Cytoplasm</location>
    </subcellularLocation>
</comment>
<keyword evidence="4" id="KW-0479">Metal-binding</keyword>
<protein>
    <recommendedName>
        <fullName evidence="7">E3 ubiquitin-protein ligase RNF10</fullName>
    </recommendedName>
    <alternativeName>
        <fullName evidence="8">RING finger protein 10</fullName>
    </alternativeName>
</protein>
<dbReference type="InterPro" id="IPR017907">
    <property type="entry name" value="Znf_RING_CS"/>
</dbReference>
<dbReference type="EMBL" id="BLXT01007949">
    <property type="protein sequence ID" value="GFO44352.1"/>
    <property type="molecule type" value="Genomic_DNA"/>
</dbReference>
<evidence type="ECO:0000256" key="2">
    <source>
        <dbReference type="ARBA" id="ARBA00008117"/>
    </source>
</evidence>
<feature type="compositionally biased region" description="Basic and acidic residues" evidence="10">
    <location>
        <begin position="73"/>
        <end position="88"/>
    </location>
</feature>
<evidence type="ECO:0000256" key="3">
    <source>
        <dbReference type="ARBA" id="ARBA00022490"/>
    </source>
</evidence>
<feature type="compositionally biased region" description="Polar residues" evidence="10">
    <location>
        <begin position="50"/>
        <end position="65"/>
    </location>
</feature>
<feature type="region of interest" description="Disordered" evidence="10">
    <location>
        <begin position="1"/>
        <end position="88"/>
    </location>
</feature>
<feature type="region of interest" description="Disordered" evidence="10">
    <location>
        <begin position="458"/>
        <end position="502"/>
    </location>
</feature>
<dbReference type="PROSITE" id="PS00518">
    <property type="entry name" value="ZF_RING_1"/>
    <property type="match status" value="1"/>
</dbReference>
<feature type="compositionally biased region" description="Low complexity" evidence="10">
    <location>
        <begin position="693"/>
        <end position="706"/>
    </location>
</feature>
<evidence type="ECO:0000256" key="8">
    <source>
        <dbReference type="ARBA" id="ARBA00035390"/>
    </source>
</evidence>
<evidence type="ECO:0000259" key="11">
    <source>
        <dbReference type="PROSITE" id="PS50089"/>
    </source>
</evidence>
<keyword evidence="13" id="KW-1185">Reference proteome</keyword>
<evidence type="ECO:0000256" key="7">
    <source>
        <dbReference type="ARBA" id="ARBA00035131"/>
    </source>
</evidence>
<feature type="compositionally biased region" description="Basic and acidic residues" evidence="10">
    <location>
        <begin position="629"/>
        <end position="643"/>
    </location>
</feature>